<evidence type="ECO:0000256" key="8">
    <source>
        <dbReference type="ARBA" id="ARBA00048988"/>
    </source>
</evidence>
<evidence type="ECO:0000259" key="11">
    <source>
        <dbReference type="PROSITE" id="PS51198"/>
    </source>
</evidence>
<evidence type="ECO:0000256" key="4">
    <source>
        <dbReference type="ARBA" id="ARBA00022840"/>
    </source>
</evidence>
<comment type="catalytic activity">
    <reaction evidence="6">
        <text>Couples ATP hydrolysis with the unwinding of duplex DNA by translocating in the 3'-5' direction.</text>
        <dbReference type="EC" id="5.6.2.4"/>
    </reaction>
</comment>
<sequence>PASTPELSVPSAAAIEYQRQFDEILLDEYQDTNMVQEAIVSLLARPGAGNRFMVGDVKQSIYRFRLAEPNLFLQKYKSYSSSIVEETGSYAAAGVRIDLARNFRSRSEVVEGVNGVFRSIMREKVAEMDYDERAELVCGADYPPAAEGGPAERYDVEFALIDKGGGSGVKDGEPAFAGDESEDGPDSASPSGEEALDLQTVQLEARYIAAQIAKLKGLDSALGGGGAPFEVYDGKRRRKRVLAWRDIVILLRADKQWAPVIIEELQSSGIPAYAELSTGYFEATEVETILSLLRVIDNPYQDIPLAGALRSPIFGLTAEELAQIRIIGGRASYYDAVKKAAGASLIEETTRIKLADFLTRLERWREESRRGALAELLWNIFRETGYYDLVGGMP</sequence>
<comment type="catalytic activity">
    <reaction evidence="8">
        <text>ATP + H2O = ADP + phosphate + H(+)</text>
        <dbReference type="Rhea" id="RHEA:13065"/>
        <dbReference type="ChEBI" id="CHEBI:15377"/>
        <dbReference type="ChEBI" id="CHEBI:15378"/>
        <dbReference type="ChEBI" id="CHEBI:30616"/>
        <dbReference type="ChEBI" id="CHEBI:43474"/>
        <dbReference type="ChEBI" id="CHEBI:456216"/>
        <dbReference type="EC" id="5.6.2.4"/>
    </reaction>
</comment>
<protein>
    <recommendedName>
        <fullName evidence="7">DNA 3'-5' helicase</fullName>
        <ecNumber evidence="7">5.6.2.4</ecNumber>
    </recommendedName>
</protein>
<evidence type="ECO:0000256" key="5">
    <source>
        <dbReference type="ARBA" id="ARBA00023235"/>
    </source>
</evidence>
<evidence type="ECO:0000259" key="12">
    <source>
        <dbReference type="PROSITE" id="PS51217"/>
    </source>
</evidence>
<feature type="non-terminal residue" evidence="13">
    <location>
        <position position="1"/>
    </location>
</feature>
<keyword evidence="2 9" id="KW-0378">Hydrolase</keyword>
<dbReference type="InterPro" id="IPR014017">
    <property type="entry name" value="DNA_helicase_UvrD-like_C"/>
</dbReference>
<evidence type="ECO:0000256" key="10">
    <source>
        <dbReference type="SAM" id="MobiDB-lite"/>
    </source>
</evidence>
<dbReference type="PROSITE" id="PS51217">
    <property type="entry name" value="UVRD_HELICASE_CTER"/>
    <property type="match status" value="1"/>
</dbReference>
<gene>
    <name evidence="13" type="ORF">K0U00_38145</name>
</gene>
<evidence type="ECO:0000313" key="13">
    <source>
        <dbReference type="EMBL" id="MBW7459898.1"/>
    </source>
</evidence>
<dbReference type="PANTHER" id="PTHR11070:SF48">
    <property type="entry name" value="ATP-DEPENDENT HELICASE_NUCLEASE SUBUNIT A"/>
    <property type="match status" value="1"/>
</dbReference>
<keyword evidence="3 9" id="KW-0347">Helicase</keyword>
<reference evidence="13 14" key="1">
    <citation type="submission" date="2021-07" db="EMBL/GenBank/DDBJ databases">
        <title>Paenibacillus radiodurans sp. nov., isolated from the southeastern edge of Tengger Desert.</title>
        <authorList>
            <person name="Zhang G."/>
        </authorList>
    </citation>
    <scope>NUCLEOTIDE SEQUENCE [LARGE SCALE GENOMIC DNA]</scope>
    <source>
        <strain evidence="13 14">CCM 7311</strain>
    </source>
</reference>
<dbReference type="SUPFAM" id="SSF52540">
    <property type="entry name" value="P-loop containing nucleoside triphosphate hydrolases"/>
    <property type="match status" value="1"/>
</dbReference>
<comment type="caution">
    <text evidence="13">The sequence shown here is derived from an EMBL/GenBank/DDBJ whole genome shotgun (WGS) entry which is preliminary data.</text>
</comment>
<name>A0ABS7CG44_9BACL</name>
<feature type="region of interest" description="Disordered" evidence="10">
    <location>
        <begin position="165"/>
        <end position="194"/>
    </location>
</feature>
<dbReference type="InterPro" id="IPR027417">
    <property type="entry name" value="P-loop_NTPase"/>
</dbReference>
<evidence type="ECO:0000256" key="6">
    <source>
        <dbReference type="ARBA" id="ARBA00034617"/>
    </source>
</evidence>
<keyword evidence="14" id="KW-1185">Reference proteome</keyword>
<dbReference type="Pfam" id="PF00580">
    <property type="entry name" value="UvrD-helicase"/>
    <property type="match status" value="1"/>
</dbReference>
<keyword evidence="1 9" id="KW-0547">Nucleotide-binding</keyword>
<dbReference type="Gene3D" id="3.40.50.300">
    <property type="entry name" value="P-loop containing nucleotide triphosphate hydrolases"/>
    <property type="match status" value="2"/>
</dbReference>
<feature type="domain" description="UvrD-like helicase C-terminal" evidence="12">
    <location>
        <begin position="159"/>
        <end position="394"/>
    </location>
</feature>
<feature type="non-terminal residue" evidence="13">
    <location>
        <position position="394"/>
    </location>
</feature>
<dbReference type="EMBL" id="JAHZIK010001897">
    <property type="protein sequence ID" value="MBW7459898.1"/>
    <property type="molecule type" value="Genomic_DNA"/>
</dbReference>
<organism evidence="13 14">
    <name type="scientific">Paenibacillus sepulcri</name>
    <dbReference type="NCBI Taxonomy" id="359917"/>
    <lineage>
        <taxon>Bacteria</taxon>
        <taxon>Bacillati</taxon>
        <taxon>Bacillota</taxon>
        <taxon>Bacilli</taxon>
        <taxon>Bacillales</taxon>
        <taxon>Paenibacillaceae</taxon>
        <taxon>Paenibacillus</taxon>
    </lineage>
</organism>
<evidence type="ECO:0000256" key="9">
    <source>
        <dbReference type="PROSITE-ProRule" id="PRU00560"/>
    </source>
</evidence>
<keyword evidence="5" id="KW-0413">Isomerase</keyword>
<dbReference type="InterPro" id="IPR014016">
    <property type="entry name" value="UvrD-like_ATP-bd"/>
</dbReference>
<dbReference type="PROSITE" id="PS51198">
    <property type="entry name" value="UVRD_HELICASE_ATP_BIND"/>
    <property type="match status" value="1"/>
</dbReference>
<proteinExistence type="predicted"/>
<dbReference type="EC" id="5.6.2.4" evidence="7"/>
<evidence type="ECO:0000256" key="2">
    <source>
        <dbReference type="ARBA" id="ARBA00022801"/>
    </source>
</evidence>
<evidence type="ECO:0000313" key="14">
    <source>
        <dbReference type="Proteomes" id="UP001519887"/>
    </source>
</evidence>
<dbReference type="PANTHER" id="PTHR11070">
    <property type="entry name" value="UVRD / RECB / PCRA DNA HELICASE FAMILY MEMBER"/>
    <property type="match status" value="1"/>
</dbReference>
<evidence type="ECO:0000256" key="1">
    <source>
        <dbReference type="ARBA" id="ARBA00022741"/>
    </source>
</evidence>
<dbReference type="Pfam" id="PF13361">
    <property type="entry name" value="UvrD_C"/>
    <property type="match status" value="1"/>
</dbReference>
<dbReference type="InterPro" id="IPR000212">
    <property type="entry name" value="DNA_helicase_UvrD/REP"/>
</dbReference>
<evidence type="ECO:0000256" key="3">
    <source>
        <dbReference type="ARBA" id="ARBA00022806"/>
    </source>
</evidence>
<accession>A0ABS7CG44</accession>
<feature type="domain" description="UvrD-like helicase ATP-binding" evidence="11">
    <location>
        <begin position="1"/>
        <end position="106"/>
    </location>
</feature>
<evidence type="ECO:0000256" key="7">
    <source>
        <dbReference type="ARBA" id="ARBA00034808"/>
    </source>
</evidence>
<comment type="caution">
    <text evidence="9">Lacks conserved residue(s) required for the propagation of feature annotation.</text>
</comment>
<keyword evidence="4 9" id="KW-0067">ATP-binding</keyword>
<dbReference type="Proteomes" id="UP001519887">
    <property type="component" value="Unassembled WGS sequence"/>
</dbReference>